<protein>
    <submittedName>
        <fullName evidence="1">Uncharacterized protein</fullName>
    </submittedName>
</protein>
<dbReference type="EMBL" id="LNSV01000011">
    <property type="protein sequence ID" value="KUH39502.1"/>
    <property type="molecule type" value="Genomic_DNA"/>
</dbReference>
<reference evidence="1 2" key="1">
    <citation type="submission" date="2015-11" db="EMBL/GenBank/DDBJ databases">
        <title>Genome-wide analysis reveals the secondary metabolome in Streptomyces kanasensis ZX01.</title>
        <authorList>
            <person name="Zhang G."/>
            <person name="Han L."/>
            <person name="Feng J."/>
            <person name="Zhang X."/>
        </authorList>
    </citation>
    <scope>NUCLEOTIDE SEQUENCE [LARGE SCALE GENOMIC DNA]</scope>
    <source>
        <strain evidence="1 2">ZX01</strain>
    </source>
</reference>
<accession>A0A117IXC8</accession>
<gene>
    <name evidence="1" type="ORF">ATE80_07070</name>
</gene>
<name>A0A117IXC8_9ACTN</name>
<evidence type="ECO:0000313" key="1">
    <source>
        <dbReference type="EMBL" id="KUH39502.1"/>
    </source>
</evidence>
<proteinExistence type="predicted"/>
<evidence type="ECO:0000313" key="2">
    <source>
        <dbReference type="Proteomes" id="UP000054011"/>
    </source>
</evidence>
<dbReference type="AlphaFoldDB" id="A0A117IXC8"/>
<sequence>MKEAPTRTQAKAARRAPLREVAVMTSTLGNVVVLLEDHFPPFFGDHFLLGNLVRGTDNARRRGAL</sequence>
<organism evidence="1 2">
    <name type="scientific">Streptomyces kanasensis</name>
    <dbReference type="NCBI Taxonomy" id="936756"/>
    <lineage>
        <taxon>Bacteria</taxon>
        <taxon>Bacillati</taxon>
        <taxon>Actinomycetota</taxon>
        <taxon>Actinomycetes</taxon>
        <taxon>Kitasatosporales</taxon>
        <taxon>Streptomycetaceae</taxon>
        <taxon>Streptomyces</taxon>
    </lineage>
</organism>
<dbReference type="Proteomes" id="UP000054011">
    <property type="component" value="Unassembled WGS sequence"/>
</dbReference>
<comment type="caution">
    <text evidence="1">The sequence shown here is derived from an EMBL/GenBank/DDBJ whole genome shotgun (WGS) entry which is preliminary data.</text>
</comment>
<keyword evidence="2" id="KW-1185">Reference proteome</keyword>